<dbReference type="RefSeq" id="WP_169525786.1">
    <property type="nucleotide sequence ID" value="NZ_JAAMPU010000096.1"/>
</dbReference>
<protein>
    <submittedName>
        <fullName evidence="3">Transporter</fullName>
    </submittedName>
</protein>
<dbReference type="Pfam" id="PF13557">
    <property type="entry name" value="Phenol_MetA_deg"/>
    <property type="match status" value="1"/>
</dbReference>
<name>A0A972FQT7_9FLAO</name>
<dbReference type="Proteomes" id="UP000712080">
    <property type="component" value="Unassembled WGS sequence"/>
</dbReference>
<dbReference type="InterPro" id="IPR025737">
    <property type="entry name" value="FApF"/>
</dbReference>
<dbReference type="AlphaFoldDB" id="A0A972FQT7"/>
<evidence type="ECO:0000313" key="3">
    <source>
        <dbReference type="EMBL" id="NMH26783.1"/>
    </source>
</evidence>
<gene>
    <name evidence="3" type="ORF">G6047_01960</name>
</gene>
<evidence type="ECO:0000256" key="2">
    <source>
        <dbReference type="SAM" id="SignalP"/>
    </source>
</evidence>
<feature type="region of interest" description="Disordered" evidence="1">
    <location>
        <begin position="296"/>
        <end position="321"/>
    </location>
</feature>
<keyword evidence="2" id="KW-0732">Signal</keyword>
<dbReference type="EMBL" id="JAAMPU010000096">
    <property type="protein sequence ID" value="NMH26783.1"/>
    <property type="molecule type" value="Genomic_DNA"/>
</dbReference>
<keyword evidence="4" id="KW-1185">Reference proteome</keyword>
<accession>A0A972FQT7</accession>
<organism evidence="3 4">
    <name type="scientific">Flavobacterium silvaticum</name>
    <dbReference type="NCBI Taxonomy" id="1852020"/>
    <lineage>
        <taxon>Bacteria</taxon>
        <taxon>Pseudomonadati</taxon>
        <taxon>Bacteroidota</taxon>
        <taxon>Flavobacteriia</taxon>
        <taxon>Flavobacteriales</taxon>
        <taxon>Flavobacteriaceae</taxon>
        <taxon>Flavobacterium</taxon>
    </lineage>
</organism>
<proteinExistence type="predicted"/>
<feature type="chain" id="PRO_5038030011" evidence="2">
    <location>
        <begin position="22"/>
        <end position="321"/>
    </location>
</feature>
<feature type="compositionally biased region" description="Basic and acidic residues" evidence="1">
    <location>
        <begin position="310"/>
        <end position="321"/>
    </location>
</feature>
<feature type="signal peptide" evidence="2">
    <location>
        <begin position="1"/>
        <end position="21"/>
    </location>
</feature>
<evidence type="ECO:0000313" key="4">
    <source>
        <dbReference type="Proteomes" id="UP000712080"/>
    </source>
</evidence>
<evidence type="ECO:0000256" key="1">
    <source>
        <dbReference type="SAM" id="MobiDB-lite"/>
    </source>
</evidence>
<reference evidence="3" key="1">
    <citation type="submission" date="2020-02" db="EMBL/GenBank/DDBJ databases">
        <title>Flavobacterium sp. genome.</title>
        <authorList>
            <person name="Jung H.S."/>
            <person name="Baek J.H."/>
            <person name="Jeon C.O."/>
        </authorList>
    </citation>
    <scope>NUCLEOTIDE SEQUENCE</scope>
    <source>
        <strain evidence="3">SE-s28</strain>
    </source>
</reference>
<sequence length="321" mass="36168">MSYIGKKIPAILLLAASPVFAQFTDVINSNRPGESMSAFSVGKTVIQAELGVTYNSMNHDVLKYDIDGLDTELVLRYGALLEQLEFIGELTYSNEQVDNATGDFNRRGFRQGYIGAKYLVYDPHKKHFDDKPDLRSWKANHRFRWRDVIPAVGVYVGANIKMSDKFPPLTQDQKVSGKAMIITQNQLGRYVFVTNFYMDRFGSNFETMGYVLTLTYGVNDRWSAFIENQAIQSDFYGDLIFRGGAAYLLAENMQIDASIGAGVKSTPSVLNAGIGFSWRFDANYEDVIIRLPGEEKADGKKDKKKKKKRKDEVTPEEPAKP</sequence>
<comment type="caution">
    <text evidence="3">The sequence shown here is derived from an EMBL/GenBank/DDBJ whole genome shotgun (WGS) entry which is preliminary data.</text>
</comment>